<dbReference type="Pfam" id="PF03765">
    <property type="entry name" value="CRAL_TRIO_N"/>
    <property type="match status" value="1"/>
</dbReference>
<evidence type="ECO:0000313" key="2">
    <source>
        <dbReference type="EMBL" id="KAG8382687.1"/>
    </source>
</evidence>
<protein>
    <recommendedName>
        <fullName evidence="1">CRAL-TRIO domain-containing protein</fullName>
    </recommendedName>
</protein>
<dbReference type="CDD" id="cd00170">
    <property type="entry name" value="SEC14"/>
    <property type="match status" value="1"/>
</dbReference>
<dbReference type="InterPro" id="IPR036273">
    <property type="entry name" value="CRAL/TRIO_N_dom_sf"/>
</dbReference>
<dbReference type="SMART" id="SM00516">
    <property type="entry name" value="SEC14"/>
    <property type="match status" value="1"/>
</dbReference>
<dbReference type="AlphaFoldDB" id="A0AAV6XRA6"/>
<dbReference type="PROSITE" id="PS50191">
    <property type="entry name" value="CRAL_TRIO"/>
    <property type="match status" value="1"/>
</dbReference>
<evidence type="ECO:0000259" key="1">
    <source>
        <dbReference type="PROSITE" id="PS50191"/>
    </source>
</evidence>
<dbReference type="Gene3D" id="3.40.525.10">
    <property type="entry name" value="CRAL-TRIO lipid binding domain"/>
    <property type="match status" value="1"/>
</dbReference>
<dbReference type="Pfam" id="PF00650">
    <property type="entry name" value="CRAL_TRIO"/>
    <property type="match status" value="1"/>
</dbReference>
<name>A0AAV6XRA6_9LAMI</name>
<accession>A0AAV6XRA6</accession>
<dbReference type="PANTHER" id="PTHR46277:SF7">
    <property type="entry name" value="CRAL-TRIO DOMAIN-CONTAINING PROTEIN"/>
    <property type="match status" value="1"/>
</dbReference>
<dbReference type="InterPro" id="IPR011074">
    <property type="entry name" value="CRAL/TRIO_N_dom"/>
</dbReference>
<evidence type="ECO:0000313" key="3">
    <source>
        <dbReference type="Proteomes" id="UP000826271"/>
    </source>
</evidence>
<dbReference type="InterPro" id="IPR001251">
    <property type="entry name" value="CRAL-TRIO_dom"/>
</dbReference>
<dbReference type="SUPFAM" id="SSF46938">
    <property type="entry name" value="CRAL/TRIO N-terminal domain"/>
    <property type="match status" value="1"/>
</dbReference>
<feature type="domain" description="CRAL-TRIO" evidence="1">
    <location>
        <begin position="67"/>
        <end position="249"/>
    </location>
</feature>
<proteinExistence type="predicted"/>
<reference evidence="2" key="1">
    <citation type="submission" date="2019-10" db="EMBL/GenBank/DDBJ databases">
        <authorList>
            <person name="Zhang R."/>
            <person name="Pan Y."/>
            <person name="Wang J."/>
            <person name="Ma R."/>
            <person name="Yu S."/>
        </authorList>
    </citation>
    <scope>NUCLEOTIDE SEQUENCE</scope>
    <source>
        <strain evidence="2">LA-IB0</strain>
        <tissue evidence="2">Leaf</tissue>
    </source>
</reference>
<dbReference type="EMBL" id="WHWC01000005">
    <property type="protein sequence ID" value="KAG8382687.1"/>
    <property type="molecule type" value="Genomic_DNA"/>
</dbReference>
<comment type="caution">
    <text evidence="2">The sequence shown here is derived from an EMBL/GenBank/DDBJ whole genome shotgun (WGS) entry which is preliminary data.</text>
</comment>
<dbReference type="SMART" id="SM01100">
    <property type="entry name" value="CRAL_TRIO_N"/>
    <property type="match status" value="1"/>
</dbReference>
<sequence length="266" mass="30839">MDEIQELAVAQMRRSVHMLGSSTEKYRDPTLLRFLIARSMEVEKAAKMFVQWQKWRASFVPLNYIPDSEVEDELKSEKIYLQGLSRKGHPVLNLWFIYWIKPLQGLLNHDNNLIDKSFISSALKKQGFYFLRLVSADFSSFRGKEIGNEKLIGVLDLKQISYKNVDARALITGFQFLQAYYPERLAKCYIIHMPRFFVTVWKFVSRFLEKATLEKIVIVSKEEERREFVRDVGEEALPEEYGGQAKLVLLQNVVLTPPSGTNSSTS</sequence>
<gene>
    <name evidence="2" type="ORF">BUALT_Bualt05G0103400</name>
</gene>
<keyword evidence="3" id="KW-1185">Reference proteome</keyword>
<organism evidence="2 3">
    <name type="scientific">Buddleja alternifolia</name>
    <dbReference type="NCBI Taxonomy" id="168488"/>
    <lineage>
        <taxon>Eukaryota</taxon>
        <taxon>Viridiplantae</taxon>
        <taxon>Streptophyta</taxon>
        <taxon>Embryophyta</taxon>
        <taxon>Tracheophyta</taxon>
        <taxon>Spermatophyta</taxon>
        <taxon>Magnoliopsida</taxon>
        <taxon>eudicotyledons</taxon>
        <taxon>Gunneridae</taxon>
        <taxon>Pentapetalae</taxon>
        <taxon>asterids</taxon>
        <taxon>lamiids</taxon>
        <taxon>Lamiales</taxon>
        <taxon>Scrophulariaceae</taxon>
        <taxon>Buddlejeae</taxon>
        <taxon>Buddleja</taxon>
    </lineage>
</organism>
<dbReference type="SUPFAM" id="SSF52087">
    <property type="entry name" value="CRAL/TRIO domain"/>
    <property type="match status" value="1"/>
</dbReference>
<dbReference type="InterPro" id="IPR036865">
    <property type="entry name" value="CRAL-TRIO_dom_sf"/>
</dbReference>
<dbReference type="Proteomes" id="UP000826271">
    <property type="component" value="Unassembled WGS sequence"/>
</dbReference>
<dbReference type="PANTHER" id="PTHR46277">
    <property type="entry name" value="OS03G0850700 PROTEIN"/>
    <property type="match status" value="1"/>
</dbReference>